<reference evidence="9" key="1">
    <citation type="submission" date="2021-01" db="EMBL/GenBank/DDBJ databases">
        <authorList>
            <person name="Corre E."/>
            <person name="Pelletier E."/>
            <person name="Niang G."/>
            <person name="Scheremetjew M."/>
            <person name="Finn R."/>
            <person name="Kale V."/>
            <person name="Holt S."/>
            <person name="Cochrane G."/>
            <person name="Meng A."/>
            <person name="Brown T."/>
            <person name="Cohen L."/>
        </authorList>
    </citation>
    <scope>NUCLEOTIDE SEQUENCE</scope>
    <source>
        <strain evidence="9">CCMP2078</strain>
    </source>
</reference>
<evidence type="ECO:0000256" key="5">
    <source>
        <dbReference type="ARBA" id="ARBA00023069"/>
    </source>
</evidence>
<dbReference type="AlphaFoldDB" id="A0A7R9YAB6"/>
<feature type="compositionally biased region" description="Polar residues" evidence="8">
    <location>
        <begin position="461"/>
        <end position="472"/>
    </location>
</feature>
<dbReference type="InterPro" id="IPR019366">
    <property type="entry name" value="Clusterin-associated_protein-1"/>
</dbReference>
<evidence type="ECO:0000256" key="8">
    <source>
        <dbReference type="SAM" id="MobiDB-lite"/>
    </source>
</evidence>
<evidence type="ECO:0000256" key="4">
    <source>
        <dbReference type="ARBA" id="ARBA00023054"/>
    </source>
</evidence>
<accession>A0A7R9YAB6</accession>
<feature type="coiled-coil region" evidence="7">
    <location>
        <begin position="216"/>
        <end position="250"/>
    </location>
</feature>
<dbReference type="GO" id="GO:0005815">
    <property type="term" value="C:microtubule organizing center"/>
    <property type="evidence" value="ECO:0007669"/>
    <property type="project" value="TreeGrafter"/>
</dbReference>
<dbReference type="EMBL" id="HBEA01003930">
    <property type="protein sequence ID" value="CAD8253472.1"/>
    <property type="molecule type" value="Transcribed_RNA"/>
</dbReference>
<dbReference type="PANTHER" id="PTHR21547">
    <property type="entry name" value="CLUSTERIN ASSOCIATED PROTEIN 1"/>
    <property type="match status" value="1"/>
</dbReference>
<feature type="region of interest" description="Disordered" evidence="8">
    <location>
        <begin position="393"/>
        <end position="472"/>
    </location>
</feature>
<evidence type="ECO:0000256" key="6">
    <source>
        <dbReference type="ARBA" id="ARBA00023273"/>
    </source>
</evidence>
<evidence type="ECO:0000256" key="7">
    <source>
        <dbReference type="SAM" id="Coils"/>
    </source>
</evidence>
<evidence type="ECO:0000256" key="3">
    <source>
        <dbReference type="ARBA" id="ARBA00022794"/>
    </source>
</evidence>
<gene>
    <name evidence="9" type="ORF">PPYR1160_LOCUS2964</name>
</gene>
<dbReference type="InterPro" id="IPR016024">
    <property type="entry name" value="ARM-type_fold"/>
</dbReference>
<feature type="compositionally biased region" description="Acidic residues" evidence="8">
    <location>
        <begin position="410"/>
        <end position="437"/>
    </location>
</feature>
<evidence type="ECO:0000256" key="2">
    <source>
        <dbReference type="ARBA" id="ARBA00008340"/>
    </source>
</evidence>
<comment type="similarity">
    <text evidence="2">Belongs to the CLUAP1 family.</text>
</comment>
<dbReference type="Pfam" id="PF10234">
    <property type="entry name" value="Cluap1"/>
    <property type="match status" value="1"/>
</dbReference>
<proteinExistence type="inferred from homology"/>
<dbReference type="GO" id="GO:0005929">
    <property type="term" value="C:cilium"/>
    <property type="evidence" value="ECO:0007669"/>
    <property type="project" value="UniProtKB-SubCell"/>
</dbReference>
<sequence length="506" mass="56666">MSYRELRNFVEALRELHYSRVVSLENFRQPNFALVAELLFFLLHKAAPDADARLPRSIDEEEDRVAFVSACCRLAFQSVGVALNPLRLYSADGRSVRELLKLATYLQRAQRISLEKAEQLRASSDGKVDDEAIDEYMSTDHRVARSQALSTIGNVRELSNQVTRAGAALNDLLDDEKDISVQRAVSVAFLERLGVGGGPGAARGFRHTSPEEQFLQRSLQELVQSMETQIRDKMEELQELQSEDQTLTAKIERRCGELERAEKRLRALASVRPQFMDEYEAIEEQMQILYEQYVIKIRNIAALEQQLHDFEEQEKQHMYGAERRRAGLQKVMKEQEQKIFAATHEFAGDSYEIEDAEVVDYAVVEQRSYGGKSADDSNNAGPALSHQISERAIRQNSGGTFQTSPISDDGSGDDDDDDDEDDDGGDDEDENDGEEEEGGRVGYANGVEAAGEAVDQEKPAGTSSRESSVYTFQPNTAVSRVSAMYAPNHLSSPQDAALLRRKQAHQ</sequence>
<comment type="subcellular location">
    <subcellularLocation>
        <location evidence="1">Cell projection</location>
        <location evidence="1">Cilium</location>
    </subcellularLocation>
</comment>
<dbReference type="GO" id="GO:0030992">
    <property type="term" value="C:intraciliary transport particle B"/>
    <property type="evidence" value="ECO:0007669"/>
    <property type="project" value="TreeGrafter"/>
</dbReference>
<evidence type="ECO:0000256" key="1">
    <source>
        <dbReference type="ARBA" id="ARBA00004138"/>
    </source>
</evidence>
<dbReference type="SUPFAM" id="SSF48371">
    <property type="entry name" value="ARM repeat"/>
    <property type="match status" value="1"/>
</dbReference>
<organism evidence="9">
    <name type="scientific">Pinguiococcus pyrenoidosus</name>
    <dbReference type="NCBI Taxonomy" id="172671"/>
    <lineage>
        <taxon>Eukaryota</taxon>
        <taxon>Sar</taxon>
        <taxon>Stramenopiles</taxon>
        <taxon>Ochrophyta</taxon>
        <taxon>Pinguiophyceae</taxon>
        <taxon>Pinguiochrysidales</taxon>
        <taxon>Pinguiochrysidaceae</taxon>
        <taxon>Pinguiococcus</taxon>
    </lineage>
</organism>
<protein>
    <recommendedName>
        <fullName evidence="10">Clusterin-associated protein 1</fullName>
    </recommendedName>
</protein>
<evidence type="ECO:0000313" key="9">
    <source>
        <dbReference type="EMBL" id="CAD8253472.1"/>
    </source>
</evidence>
<keyword evidence="4 7" id="KW-0175">Coiled coil</keyword>
<keyword evidence="5" id="KW-0969">Cilium</keyword>
<keyword evidence="6" id="KW-0966">Cell projection</keyword>
<evidence type="ECO:0008006" key="10">
    <source>
        <dbReference type="Google" id="ProtNLM"/>
    </source>
</evidence>
<keyword evidence="3" id="KW-0970">Cilium biogenesis/degradation</keyword>
<name>A0A7R9YAB6_9STRA</name>
<dbReference type="PANTHER" id="PTHR21547:SF0">
    <property type="entry name" value="CLUSTERIN-ASSOCIATED PROTEIN 1"/>
    <property type="match status" value="1"/>
</dbReference>
<feature type="compositionally biased region" description="Polar residues" evidence="8">
    <location>
        <begin position="394"/>
        <end position="406"/>
    </location>
</feature>
<dbReference type="GO" id="GO:0060271">
    <property type="term" value="P:cilium assembly"/>
    <property type="evidence" value="ECO:0007669"/>
    <property type="project" value="TreeGrafter"/>
</dbReference>